<feature type="compositionally biased region" description="Polar residues" evidence="1">
    <location>
        <begin position="1"/>
        <end position="16"/>
    </location>
</feature>
<dbReference type="STRING" id="576137.A0A1L7XUX7"/>
<reference evidence="2 3" key="1">
    <citation type="submission" date="2016-03" db="EMBL/GenBank/DDBJ databases">
        <authorList>
            <person name="Ploux O."/>
        </authorList>
    </citation>
    <scope>NUCLEOTIDE SEQUENCE [LARGE SCALE GENOMIC DNA]</scope>
    <source>
        <strain evidence="2 3">UAMH 11012</strain>
    </source>
</reference>
<sequence length="615" mass="69185">MSTPPSSPATATGSQVPTPPRTPVISTPHPTLTQLDYSLRHGIDPIPQPTPGQEESIEYKNIVKLHETYQRMKLKGFTISKLQEAGCFGGDHLLPINLPAQIHPFWSLERWRPSLAEDISHGYSGKWDVKGNKMVNDAVLPVLYLATMILSRVVTWSWWDALMLGDRRRVPLEDCKNGCPPSNNMAYEAYSFHLRRNTMGTDANAVPNSHLRVFTSKIVLRIASRVAYNLQNSIDKDFGLAYGWYTTARTPRSRPDEYPGGSITISSEMVLPLLRDDLSVSERLLQQFLVAKTLCHESMHAFGAYIRTTIPGIPARGPEPLFEDEIMSELGRSWENSTFGGSVDHLHQRDSSKFHDLSLGSIVSEWPGWVAFGDGDFEKQGKTGKIRFRKHETVIDGQFDFYWPLHMAFVESLQHSSYWHHEVVKYGSTALVAPRIFGLRIEKGKPGIAYITDRVVWKWRIAKGVVLTPAQNATQEARALGILEAQARADYLRTELRLQDEARKARRLGRVTQLDQRELDFHVKTLGDSITKRANPTAAGDDVMAYEILGALRSSKYSLIRCQANLALGLDHMSGDARRRYSFIERALEEATPLATADPNDAVFARVIMMEMLQG</sequence>
<dbReference type="EMBL" id="FJOG01000060">
    <property type="protein sequence ID" value="CZR68826.1"/>
    <property type="molecule type" value="Genomic_DNA"/>
</dbReference>
<protein>
    <submittedName>
        <fullName evidence="2">Uncharacterized protein</fullName>
    </submittedName>
</protein>
<evidence type="ECO:0000256" key="1">
    <source>
        <dbReference type="SAM" id="MobiDB-lite"/>
    </source>
</evidence>
<accession>A0A1L7XUX7</accession>
<organism evidence="2 3">
    <name type="scientific">Phialocephala subalpina</name>
    <dbReference type="NCBI Taxonomy" id="576137"/>
    <lineage>
        <taxon>Eukaryota</taxon>
        <taxon>Fungi</taxon>
        <taxon>Dikarya</taxon>
        <taxon>Ascomycota</taxon>
        <taxon>Pezizomycotina</taxon>
        <taxon>Leotiomycetes</taxon>
        <taxon>Helotiales</taxon>
        <taxon>Mollisiaceae</taxon>
        <taxon>Phialocephala</taxon>
        <taxon>Phialocephala fortinii species complex</taxon>
    </lineage>
</organism>
<dbReference type="OrthoDB" id="10254945at2759"/>
<evidence type="ECO:0000313" key="2">
    <source>
        <dbReference type="EMBL" id="CZR68826.1"/>
    </source>
</evidence>
<feature type="region of interest" description="Disordered" evidence="1">
    <location>
        <begin position="1"/>
        <end position="28"/>
    </location>
</feature>
<dbReference type="AlphaFoldDB" id="A0A1L7XUX7"/>
<dbReference type="Proteomes" id="UP000184330">
    <property type="component" value="Unassembled WGS sequence"/>
</dbReference>
<keyword evidence="3" id="KW-1185">Reference proteome</keyword>
<evidence type="ECO:0000313" key="3">
    <source>
        <dbReference type="Proteomes" id="UP000184330"/>
    </source>
</evidence>
<proteinExistence type="predicted"/>
<name>A0A1L7XUX7_9HELO</name>
<gene>
    <name evidence="2" type="ORF">PAC_18726</name>
</gene>